<feature type="region of interest" description="Disordered" evidence="1">
    <location>
        <begin position="1"/>
        <end position="25"/>
    </location>
</feature>
<reference evidence="2" key="1">
    <citation type="submission" date="2018-02" db="EMBL/GenBank/DDBJ databases">
        <title>Rhizophora mucronata_Transcriptome.</title>
        <authorList>
            <person name="Meera S.P."/>
            <person name="Sreeshan A."/>
            <person name="Augustine A."/>
        </authorList>
    </citation>
    <scope>NUCLEOTIDE SEQUENCE</scope>
    <source>
        <tissue evidence="2">Leaf</tissue>
    </source>
</reference>
<name>A0A2P2LUT1_RHIMU</name>
<protein>
    <submittedName>
        <fullName evidence="2">Putative disease resistance protein RGA3</fullName>
    </submittedName>
</protein>
<accession>A0A2P2LUT1</accession>
<evidence type="ECO:0000256" key="1">
    <source>
        <dbReference type="SAM" id="MobiDB-lite"/>
    </source>
</evidence>
<evidence type="ECO:0000313" key="2">
    <source>
        <dbReference type="EMBL" id="MBX21732.1"/>
    </source>
</evidence>
<dbReference type="EMBL" id="GGEC01041248">
    <property type="protein sequence ID" value="MBX21732.1"/>
    <property type="molecule type" value="Transcribed_RNA"/>
</dbReference>
<dbReference type="AlphaFoldDB" id="A0A2P2LUT1"/>
<sequence length="64" mass="6964">METVALKSSLSMSQSTSKKDTEIEEAKSTRMTTVMMAAIPSDWDNPGVSASPGKGRRRICCYCC</sequence>
<proteinExistence type="predicted"/>
<organism evidence="2">
    <name type="scientific">Rhizophora mucronata</name>
    <name type="common">Asiatic mangrove</name>
    <dbReference type="NCBI Taxonomy" id="61149"/>
    <lineage>
        <taxon>Eukaryota</taxon>
        <taxon>Viridiplantae</taxon>
        <taxon>Streptophyta</taxon>
        <taxon>Embryophyta</taxon>
        <taxon>Tracheophyta</taxon>
        <taxon>Spermatophyta</taxon>
        <taxon>Magnoliopsida</taxon>
        <taxon>eudicotyledons</taxon>
        <taxon>Gunneridae</taxon>
        <taxon>Pentapetalae</taxon>
        <taxon>rosids</taxon>
        <taxon>fabids</taxon>
        <taxon>Malpighiales</taxon>
        <taxon>Rhizophoraceae</taxon>
        <taxon>Rhizophora</taxon>
    </lineage>
</organism>
<feature type="compositionally biased region" description="Low complexity" evidence="1">
    <location>
        <begin position="7"/>
        <end position="16"/>
    </location>
</feature>